<dbReference type="AlphaFoldDB" id="A0AAV8V976"/>
<dbReference type="EMBL" id="JANEYG010000291">
    <property type="protein sequence ID" value="KAJ8910466.1"/>
    <property type="molecule type" value="Genomic_DNA"/>
</dbReference>
<keyword evidence="3" id="KW-1185">Reference proteome</keyword>
<dbReference type="PANTHER" id="PTHR47326">
    <property type="entry name" value="TRANSPOSABLE ELEMENT TC3 TRANSPOSASE-LIKE PROTEIN"/>
    <property type="match status" value="1"/>
</dbReference>
<dbReference type="Proteomes" id="UP001159042">
    <property type="component" value="Unassembled WGS sequence"/>
</dbReference>
<organism evidence="2 3">
    <name type="scientific">Exocentrus adspersus</name>
    <dbReference type="NCBI Taxonomy" id="1586481"/>
    <lineage>
        <taxon>Eukaryota</taxon>
        <taxon>Metazoa</taxon>
        <taxon>Ecdysozoa</taxon>
        <taxon>Arthropoda</taxon>
        <taxon>Hexapoda</taxon>
        <taxon>Insecta</taxon>
        <taxon>Pterygota</taxon>
        <taxon>Neoptera</taxon>
        <taxon>Endopterygota</taxon>
        <taxon>Coleoptera</taxon>
        <taxon>Polyphaga</taxon>
        <taxon>Cucujiformia</taxon>
        <taxon>Chrysomeloidea</taxon>
        <taxon>Cerambycidae</taxon>
        <taxon>Lamiinae</taxon>
        <taxon>Acanthocinini</taxon>
        <taxon>Exocentrus</taxon>
    </lineage>
</organism>
<evidence type="ECO:0000313" key="3">
    <source>
        <dbReference type="Proteomes" id="UP001159042"/>
    </source>
</evidence>
<evidence type="ECO:0000259" key="1">
    <source>
        <dbReference type="Pfam" id="PF16087"/>
    </source>
</evidence>
<comment type="caution">
    <text evidence="2">The sequence shown here is derived from an EMBL/GenBank/DDBJ whole genome shotgun (WGS) entry which is preliminary data.</text>
</comment>
<protein>
    <recommendedName>
        <fullName evidence="1">DUF4817 domain-containing protein</fullName>
    </recommendedName>
</protein>
<name>A0AAV8V976_9CUCU</name>
<accession>A0AAV8V976</accession>
<gene>
    <name evidence="2" type="ORF">NQ315_003520</name>
</gene>
<dbReference type="Pfam" id="PF16087">
    <property type="entry name" value="DUF4817"/>
    <property type="match status" value="1"/>
</dbReference>
<reference evidence="2 3" key="1">
    <citation type="journal article" date="2023" name="Insect Mol. Biol.">
        <title>Genome sequencing provides insights into the evolution of gene families encoding plant cell wall-degrading enzymes in longhorned beetles.</title>
        <authorList>
            <person name="Shin N.R."/>
            <person name="Okamura Y."/>
            <person name="Kirsch R."/>
            <person name="Pauchet Y."/>
        </authorList>
    </citation>
    <scope>NUCLEOTIDE SEQUENCE [LARGE SCALE GENOMIC DNA]</scope>
    <source>
        <strain evidence="2">EAD_L_NR</strain>
    </source>
</reference>
<feature type="non-terminal residue" evidence="2">
    <location>
        <position position="137"/>
    </location>
</feature>
<feature type="domain" description="DUF4817" evidence="1">
    <location>
        <begin position="9"/>
        <end position="58"/>
    </location>
</feature>
<sequence>YNKKTCTQSEKVDMLLIFGKCHKNSRNAAELYVQRYSNGQHPVHQYFPYLENRFRQDGNRNAEETKIAQELQITHDSATKIRKKHGYQAFIRFYQHLYADDGDRRVMFCDWLLQNHRGDPNFINFILFSEESRFTNN</sequence>
<evidence type="ECO:0000313" key="2">
    <source>
        <dbReference type="EMBL" id="KAJ8910466.1"/>
    </source>
</evidence>
<feature type="non-terminal residue" evidence="2">
    <location>
        <position position="1"/>
    </location>
</feature>
<dbReference type="InterPro" id="IPR032135">
    <property type="entry name" value="DUF4817"/>
</dbReference>
<proteinExistence type="predicted"/>
<dbReference type="PANTHER" id="PTHR47326:SF1">
    <property type="entry name" value="HTH PSQ-TYPE DOMAIN-CONTAINING PROTEIN"/>
    <property type="match status" value="1"/>
</dbReference>